<dbReference type="Proteomes" id="UP000410492">
    <property type="component" value="Unassembled WGS sequence"/>
</dbReference>
<dbReference type="AlphaFoldDB" id="A0A653DAX6"/>
<name>A0A653DAX6_CALMS</name>
<sequence length="79" mass="8845">MSGTLRPPNLCTPRARNFDRRPFVARQKVHSPLVNTKSRTKEHHPRLSSLNRQGPVRSIGQPPDPKGDKSGYGGRFAKT</sequence>
<reference evidence="2 3" key="1">
    <citation type="submission" date="2019-01" db="EMBL/GenBank/DDBJ databases">
        <authorList>
            <person name="Sayadi A."/>
        </authorList>
    </citation>
    <scope>NUCLEOTIDE SEQUENCE [LARGE SCALE GENOMIC DNA]</scope>
</reference>
<keyword evidence="3" id="KW-1185">Reference proteome</keyword>
<evidence type="ECO:0000313" key="3">
    <source>
        <dbReference type="Proteomes" id="UP000410492"/>
    </source>
</evidence>
<evidence type="ECO:0000256" key="1">
    <source>
        <dbReference type="SAM" id="MobiDB-lite"/>
    </source>
</evidence>
<organism evidence="2 3">
    <name type="scientific">Callosobruchus maculatus</name>
    <name type="common">Southern cowpea weevil</name>
    <name type="synonym">Pulse bruchid</name>
    <dbReference type="NCBI Taxonomy" id="64391"/>
    <lineage>
        <taxon>Eukaryota</taxon>
        <taxon>Metazoa</taxon>
        <taxon>Ecdysozoa</taxon>
        <taxon>Arthropoda</taxon>
        <taxon>Hexapoda</taxon>
        <taxon>Insecta</taxon>
        <taxon>Pterygota</taxon>
        <taxon>Neoptera</taxon>
        <taxon>Endopterygota</taxon>
        <taxon>Coleoptera</taxon>
        <taxon>Polyphaga</taxon>
        <taxon>Cucujiformia</taxon>
        <taxon>Chrysomeloidea</taxon>
        <taxon>Chrysomelidae</taxon>
        <taxon>Bruchinae</taxon>
        <taxon>Bruchini</taxon>
        <taxon>Callosobruchus</taxon>
    </lineage>
</organism>
<accession>A0A653DAX6</accession>
<evidence type="ECO:0000313" key="2">
    <source>
        <dbReference type="EMBL" id="VEN57350.1"/>
    </source>
</evidence>
<feature type="region of interest" description="Disordered" evidence="1">
    <location>
        <begin position="1"/>
        <end position="79"/>
    </location>
</feature>
<feature type="compositionally biased region" description="Gly residues" evidence="1">
    <location>
        <begin position="70"/>
        <end position="79"/>
    </location>
</feature>
<proteinExistence type="predicted"/>
<dbReference type="EMBL" id="CAACVG010011102">
    <property type="protein sequence ID" value="VEN57350.1"/>
    <property type="molecule type" value="Genomic_DNA"/>
</dbReference>
<protein>
    <submittedName>
        <fullName evidence="2">Uncharacterized protein</fullName>
    </submittedName>
</protein>
<gene>
    <name evidence="2" type="ORF">CALMAC_LOCUS15996</name>
</gene>